<dbReference type="SMART" id="SM00696">
    <property type="entry name" value="DM9"/>
    <property type="match status" value="2"/>
</dbReference>
<dbReference type="InterPro" id="IPR022041">
    <property type="entry name" value="Methyltransf_FA"/>
</dbReference>
<name>A0AAV1J0Y5_9NEOP</name>
<evidence type="ECO:0000313" key="3">
    <source>
        <dbReference type="Proteomes" id="UP001497472"/>
    </source>
</evidence>
<accession>A0AAV1J0Y5</accession>
<dbReference type="EMBL" id="CAVLEF010000003">
    <property type="protein sequence ID" value="CAK1542276.1"/>
    <property type="molecule type" value="Genomic_DNA"/>
</dbReference>
<dbReference type="AlphaFoldDB" id="A0AAV1J0Y5"/>
<organism evidence="2 3">
    <name type="scientific">Leptosia nina</name>
    <dbReference type="NCBI Taxonomy" id="320188"/>
    <lineage>
        <taxon>Eukaryota</taxon>
        <taxon>Metazoa</taxon>
        <taxon>Ecdysozoa</taxon>
        <taxon>Arthropoda</taxon>
        <taxon>Hexapoda</taxon>
        <taxon>Insecta</taxon>
        <taxon>Pterygota</taxon>
        <taxon>Neoptera</taxon>
        <taxon>Endopterygota</taxon>
        <taxon>Lepidoptera</taxon>
        <taxon>Glossata</taxon>
        <taxon>Ditrysia</taxon>
        <taxon>Papilionoidea</taxon>
        <taxon>Pieridae</taxon>
        <taxon>Pierinae</taxon>
        <taxon>Leptosia</taxon>
    </lineage>
</organism>
<protein>
    <recommendedName>
        <fullName evidence="1">Farnesoic acid O-methyl transferase domain-containing protein</fullName>
    </recommendedName>
</protein>
<dbReference type="PANTHER" id="PTHR31649">
    <property type="entry name" value="AGAP009604-PA"/>
    <property type="match status" value="1"/>
</dbReference>
<feature type="domain" description="Farnesoic acid O-methyl transferase" evidence="1">
    <location>
        <begin position="19"/>
        <end position="142"/>
    </location>
</feature>
<dbReference type="PANTHER" id="PTHR31649:SF1">
    <property type="entry name" value="FARNESOIC ACID O-METHYL TRANSFERASE DOMAIN-CONTAINING PROTEIN"/>
    <property type="match status" value="1"/>
</dbReference>
<comment type="caution">
    <text evidence="2">The sequence shown here is derived from an EMBL/GenBank/DDBJ whole genome shotgun (WGS) entry which is preliminary data.</text>
</comment>
<keyword evidence="3" id="KW-1185">Reference proteome</keyword>
<reference evidence="2 3" key="1">
    <citation type="submission" date="2023-11" db="EMBL/GenBank/DDBJ databases">
        <authorList>
            <person name="Okamura Y."/>
        </authorList>
    </citation>
    <scope>NUCLEOTIDE SEQUENCE [LARGE SCALE GENOMIC DNA]</scope>
</reference>
<proteinExistence type="predicted"/>
<dbReference type="Pfam" id="PF11901">
    <property type="entry name" value="DM9"/>
    <property type="match status" value="1"/>
</dbReference>
<dbReference type="Pfam" id="PF12248">
    <property type="entry name" value="Methyltransf_FA"/>
    <property type="match status" value="1"/>
</dbReference>
<evidence type="ECO:0000313" key="2">
    <source>
        <dbReference type="EMBL" id="CAK1542276.1"/>
    </source>
</evidence>
<evidence type="ECO:0000259" key="1">
    <source>
        <dbReference type="Pfam" id="PF12248"/>
    </source>
</evidence>
<dbReference type="Proteomes" id="UP001497472">
    <property type="component" value="Unassembled WGS sequence"/>
</dbReference>
<dbReference type="InterPro" id="IPR006616">
    <property type="entry name" value="DM9_repeat"/>
</dbReference>
<sequence>MGEVVEFVTSNKYGRRFYKFSNSSITFSLKGSGYAVIGLSNLPEVKHIKQWVYINRHGNTGVTQYQSVHSEHEVLIAVETPNIISEDRSQKFWLTWYDKLELGKSGSTEPIFSREIGTNNLKYVSFISHRNTNSVEWRFVSPPLIERPGLKPIEGGKMYWVKYDGLLPYGALIGGYENEFLYIMRAPHEGSLTPGKFVPSIKCGFVSWGGYMHLKNEFEILCGYDCTWVTTRGNVIPCGAVPGGYTEYGPETMYVGRCQRDKHTIPGKVAPSYSVCFFPYNDEEAYEAVYEILVAPYSSPRYTPTKIVPNVRVGEYIGEHV</sequence>
<gene>
    <name evidence="2" type="ORF">LNINA_LOCUS2187</name>
</gene>